<feature type="transmembrane region" description="Helical" evidence="8">
    <location>
        <begin position="401"/>
        <end position="420"/>
    </location>
</feature>
<dbReference type="InParanoid" id="A0A2T3BCH5"/>
<dbReference type="RefSeq" id="XP_024724599.1">
    <property type="nucleotide sequence ID" value="XM_024869712.1"/>
</dbReference>
<keyword evidence="10" id="KW-1185">Reference proteome</keyword>
<feature type="transmembrane region" description="Helical" evidence="8">
    <location>
        <begin position="58"/>
        <end position="75"/>
    </location>
</feature>
<dbReference type="InterPro" id="IPR001734">
    <property type="entry name" value="Na/solute_symporter"/>
</dbReference>
<feature type="transmembrane region" description="Helical" evidence="8">
    <location>
        <begin position="358"/>
        <end position="380"/>
    </location>
</feature>
<dbReference type="Proteomes" id="UP000241818">
    <property type="component" value="Unassembled WGS sequence"/>
</dbReference>
<dbReference type="PANTHER" id="PTHR46154">
    <property type="match status" value="1"/>
</dbReference>
<feature type="transmembrane region" description="Helical" evidence="8">
    <location>
        <begin position="95"/>
        <end position="114"/>
    </location>
</feature>
<dbReference type="AlphaFoldDB" id="A0A2T3BCH5"/>
<feature type="transmembrane region" description="Helical" evidence="8">
    <location>
        <begin position="497"/>
        <end position="517"/>
    </location>
</feature>
<feature type="transmembrane region" description="Helical" evidence="8">
    <location>
        <begin position="642"/>
        <end position="664"/>
    </location>
</feature>
<feature type="compositionally biased region" description="Polar residues" evidence="7">
    <location>
        <begin position="539"/>
        <end position="556"/>
    </location>
</feature>
<accession>A0A2T3BCH5</accession>
<dbReference type="InterPro" id="IPR038377">
    <property type="entry name" value="Na/Glc_symporter_sf"/>
</dbReference>
<feature type="transmembrane region" description="Helical" evidence="8">
    <location>
        <begin position="162"/>
        <end position="187"/>
    </location>
</feature>
<feature type="transmembrane region" description="Helical" evidence="8">
    <location>
        <begin position="432"/>
        <end position="452"/>
    </location>
</feature>
<sequence>MVDIGHGISLVNQGTGYGIIVGLGFLFAILILAAVKVQKTFLMEDSGKTEMFMTANRTVGTGLTCSAVFSSWMWINETVFSCVMCYNYGIAAPMWYGTALSFQVATMAMLGVLSKLRVPHAHTSLEIVRRRYGNVGHVVFTCLNLINNIFGCSSMILAGSQLVVGISGMHIVAATILLPFGVVLYTAVGGLKATFLTDFLHTTIALILIIYFTLAVLTNEHIGGLSGLYDKVQAANFNIPGNYAGSLLSFKSKGAIMFGLVQKFVNIALVIMDTAFWQKSFASEVHSVVPGYNLAAIAIFSVPWALGSILGLSARVIETLPIFPTYPGPFTSAEVGAGFVMPYVIKALLGTGGAAGMLLLLFMAVTSTVSSSMIAVSSIISFDMYRTYINPKATDKKVVSVSHLGVAFHGVFITGFALMLNYGGANMTWVNYFSPILTCPGIFPLLFTLMWSGQTKAAAIISPILGLITGIGIWIGTAQAIYGSISIETTQMQAPSLYGSCGSLFSPILYSLIISYIKPSTFDFREFLRIDLIEDTSNPGTGVTSTPNTSVPALNSSDDEKGSNEKGTSPTILASPPSPGIPSSQIPLDELRHPFDDETLAYLRRWYKIAWAFLIFVILITFVVWPMPLYRDWIFTKPFFKSWIVVAIIWQFLAVILVVIYPIYDGRHAISQSVRGMQAAAKARWVR</sequence>
<evidence type="ECO:0000256" key="7">
    <source>
        <dbReference type="SAM" id="MobiDB-lite"/>
    </source>
</evidence>
<organism evidence="9 10">
    <name type="scientific">Amorphotheca resinae ATCC 22711</name>
    <dbReference type="NCBI Taxonomy" id="857342"/>
    <lineage>
        <taxon>Eukaryota</taxon>
        <taxon>Fungi</taxon>
        <taxon>Dikarya</taxon>
        <taxon>Ascomycota</taxon>
        <taxon>Pezizomycotina</taxon>
        <taxon>Leotiomycetes</taxon>
        <taxon>Helotiales</taxon>
        <taxon>Amorphothecaceae</taxon>
        <taxon>Amorphotheca</taxon>
    </lineage>
</organism>
<dbReference type="EMBL" id="KZ679006">
    <property type="protein sequence ID" value="PSS27074.1"/>
    <property type="molecule type" value="Genomic_DNA"/>
</dbReference>
<feature type="region of interest" description="Disordered" evidence="7">
    <location>
        <begin position="539"/>
        <end position="579"/>
    </location>
</feature>
<evidence type="ECO:0000256" key="1">
    <source>
        <dbReference type="ARBA" id="ARBA00004141"/>
    </source>
</evidence>
<feature type="transmembrane region" description="Helical" evidence="8">
    <location>
        <begin position="289"/>
        <end position="314"/>
    </location>
</feature>
<evidence type="ECO:0000256" key="6">
    <source>
        <dbReference type="RuleBase" id="RU362091"/>
    </source>
</evidence>
<dbReference type="CDD" id="cd11476">
    <property type="entry name" value="SLC5sbd_DUR3"/>
    <property type="match status" value="1"/>
</dbReference>
<evidence type="ECO:0000256" key="4">
    <source>
        <dbReference type="ARBA" id="ARBA00022989"/>
    </source>
</evidence>
<evidence type="ECO:0000256" key="2">
    <source>
        <dbReference type="ARBA" id="ARBA00006434"/>
    </source>
</evidence>
<dbReference type="GeneID" id="36577793"/>
<dbReference type="PANTHER" id="PTHR46154:SF3">
    <property type="entry name" value="DUR32P"/>
    <property type="match status" value="1"/>
</dbReference>
<feature type="transmembrane region" description="Helical" evidence="8">
    <location>
        <begin position="609"/>
        <end position="630"/>
    </location>
</feature>
<dbReference type="GO" id="GO:0015204">
    <property type="term" value="F:urea transmembrane transporter activity"/>
    <property type="evidence" value="ECO:0007669"/>
    <property type="project" value="InterPro"/>
</dbReference>
<evidence type="ECO:0008006" key="11">
    <source>
        <dbReference type="Google" id="ProtNLM"/>
    </source>
</evidence>
<gene>
    <name evidence="9" type="ORF">M430DRAFT_92449</name>
</gene>
<dbReference type="Pfam" id="PF00474">
    <property type="entry name" value="SSF"/>
    <property type="match status" value="1"/>
</dbReference>
<evidence type="ECO:0000256" key="3">
    <source>
        <dbReference type="ARBA" id="ARBA00022692"/>
    </source>
</evidence>
<dbReference type="PROSITE" id="PS50283">
    <property type="entry name" value="NA_SOLUT_SYMP_3"/>
    <property type="match status" value="1"/>
</dbReference>
<comment type="similarity">
    <text evidence="2 6">Belongs to the sodium:solute symporter (SSF) (TC 2.A.21) family.</text>
</comment>
<feature type="transmembrane region" description="Helical" evidence="8">
    <location>
        <begin position="199"/>
        <end position="218"/>
    </location>
</feature>
<dbReference type="STRING" id="857342.A0A2T3BCH5"/>
<feature type="transmembrane region" description="Helical" evidence="8">
    <location>
        <begin position="135"/>
        <end position="156"/>
    </location>
</feature>
<feature type="transmembrane region" description="Helical" evidence="8">
    <location>
        <begin position="255"/>
        <end position="277"/>
    </location>
</feature>
<dbReference type="InterPro" id="IPR031155">
    <property type="entry name" value="DUR"/>
</dbReference>
<evidence type="ECO:0000313" key="10">
    <source>
        <dbReference type="Proteomes" id="UP000241818"/>
    </source>
</evidence>
<proteinExistence type="inferred from homology"/>
<evidence type="ECO:0000256" key="5">
    <source>
        <dbReference type="ARBA" id="ARBA00023136"/>
    </source>
</evidence>
<name>A0A2T3BCH5_AMORE</name>
<evidence type="ECO:0000313" key="9">
    <source>
        <dbReference type="EMBL" id="PSS27074.1"/>
    </source>
</evidence>
<keyword evidence="5 8" id="KW-0472">Membrane</keyword>
<reference evidence="9 10" key="1">
    <citation type="journal article" date="2018" name="New Phytol.">
        <title>Comparative genomics and transcriptomics depict ericoid mycorrhizal fungi as versatile saprotrophs and plant mutualists.</title>
        <authorList>
            <person name="Martino E."/>
            <person name="Morin E."/>
            <person name="Grelet G.A."/>
            <person name="Kuo A."/>
            <person name="Kohler A."/>
            <person name="Daghino S."/>
            <person name="Barry K.W."/>
            <person name="Cichocki N."/>
            <person name="Clum A."/>
            <person name="Dockter R.B."/>
            <person name="Hainaut M."/>
            <person name="Kuo R.C."/>
            <person name="LaButti K."/>
            <person name="Lindahl B.D."/>
            <person name="Lindquist E.A."/>
            <person name="Lipzen A."/>
            <person name="Khouja H.R."/>
            <person name="Magnuson J."/>
            <person name="Murat C."/>
            <person name="Ohm R.A."/>
            <person name="Singer S.W."/>
            <person name="Spatafora J.W."/>
            <person name="Wang M."/>
            <person name="Veneault-Fourrey C."/>
            <person name="Henrissat B."/>
            <person name="Grigoriev I.V."/>
            <person name="Martin F.M."/>
            <person name="Perotto S."/>
        </authorList>
    </citation>
    <scope>NUCLEOTIDE SEQUENCE [LARGE SCALE GENOMIC DNA]</scope>
    <source>
        <strain evidence="9 10">ATCC 22711</strain>
    </source>
</reference>
<dbReference type="OrthoDB" id="6132759at2759"/>
<evidence type="ECO:0000256" key="8">
    <source>
        <dbReference type="SAM" id="Phobius"/>
    </source>
</evidence>
<feature type="transmembrane region" description="Helical" evidence="8">
    <location>
        <begin position="464"/>
        <end position="485"/>
    </location>
</feature>
<protein>
    <recommendedName>
        <fullName evidence="11">Urea active transporter</fullName>
    </recommendedName>
</protein>
<dbReference type="Gene3D" id="1.20.1730.10">
    <property type="entry name" value="Sodium/glucose cotransporter"/>
    <property type="match status" value="1"/>
</dbReference>
<dbReference type="GO" id="GO:0005886">
    <property type="term" value="C:plasma membrane"/>
    <property type="evidence" value="ECO:0007669"/>
    <property type="project" value="TreeGrafter"/>
</dbReference>
<comment type="subcellular location">
    <subcellularLocation>
        <location evidence="1">Membrane</location>
        <topology evidence="1">Multi-pass membrane protein</topology>
    </subcellularLocation>
</comment>
<feature type="transmembrane region" description="Helical" evidence="8">
    <location>
        <begin position="16"/>
        <end position="37"/>
    </location>
</feature>
<keyword evidence="4 8" id="KW-1133">Transmembrane helix</keyword>
<keyword evidence="3 8" id="KW-0812">Transmembrane</keyword>